<accession>A0A2M7TGZ8</accession>
<dbReference type="Pfam" id="PF00583">
    <property type="entry name" value="Acetyltransf_1"/>
    <property type="match status" value="1"/>
</dbReference>
<dbReference type="SUPFAM" id="SSF55729">
    <property type="entry name" value="Acyl-CoA N-acyltransferases (Nat)"/>
    <property type="match status" value="1"/>
</dbReference>
<dbReference type="PANTHER" id="PTHR43617">
    <property type="entry name" value="L-AMINO ACID N-ACETYLTRANSFERASE"/>
    <property type="match status" value="1"/>
</dbReference>
<sequence>MTIRTATTQDVYDIIKLNTLLFYEDGGTLGLGIDVTWPSKEGEEYFTHIINGKVSDVFLAEVEDEIVGYLSAFVRPLSSWRPVTIAELDSMFVLGDFRSQGIGKGLVEHFMKWAKEKNVEYVSVNAFSKNERALAFYTSCGFEQYSETLEKKI</sequence>
<organism evidence="2 3">
    <name type="scientific">candidate division WWE3 bacterium CG_4_10_14_0_2_um_filter_41_14</name>
    <dbReference type="NCBI Taxonomy" id="1975072"/>
    <lineage>
        <taxon>Bacteria</taxon>
        <taxon>Katanobacteria</taxon>
    </lineage>
</organism>
<dbReference type="InterPro" id="IPR000182">
    <property type="entry name" value="GNAT_dom"/>
</dbReference>
<dbReference type="EMBL" id="PFNL01000154">
    <property type="protein sequence ID" value="PIZ45005.1"/>
    <property type="molecule type" value="Genomic_DNA"/>
</dbReference>
<reference evidence="3" key="1">
    <citation type="submission" date="2017-09" db="EMBL/GenBank/DDBJ databases">
        <title>Depth-based differentiation of microbial function through sediment-hosted aquifers and enrichment of novel symbionts in the deep terrestrial subsurface.</title>
        <authorList>
            <person name="Probst A.J."/>
            <person name="Ladd B."/>
            <person name="Jarett J.K."/>
            <person name="Geller-Mcgrath D.E."/>
            <person name="Sieber C.M.K."/>
            <person name="Emerson J.B."/>
            <person name="Anantharaman K."/>
            <person name="Thomas B.C."/>
            <person name="Malmstrom R."/>
            <person name="Stieglmeier M."/>
            <person name="Klingl A."/>
            <person name="Woyke T."/>
            <person name="Ryan C.M."/>
            <person name="Banfield J.F."/>
        </authorList>
    </citation>
    <scope>NUCLEOTIDE SEQUENCE [LARGE SCALE GENOMIC DNA]</scope>
</reference>
<dbReference type="GO" id="GO:0016747">
    <property type="term" value="F:acyltransferase activity, transferring groups other than amino-acyl groups"/>
    <property type="evidence" value="ECO:0007669"/>
    <property type="project" value="InterPro"/>
</dbReference>
<dbReference type="AlphaFoldDB" id="A0A2M7TGZ8"/>
<dbReference type="PROSITE" id="PS51186">
    <property type="entry name" value="GNAT"/>
    <property type="match status" value="1"/>
</dbReference>
<dbReference type="Proteomes" id="UP000228920">
    <property type="component" value="Unassembled WGS sequence"/>
</dbReference>
<protein>
    <recommendedName>
        <fullName evidence="1">N-acetyltransferase domain-containing protein</fullName>
    </recommendedName>
</protein>
<evidence type="ECO:0000259" key="1">
    <source>
        <dbReference type="PROSITE" id="PS51186"/>
    </source>
</evidence>
<dbReference type="InterPro" id="IPR050276">
    <property type="entry name" value="MshD_Acetyltransferase"/>
</dbReference>
<evidence type="ECO:0000313" key="2">
    <source>
        <dbReference type="EMBL" id="PIZ45005.1"/>
    </source>
</evidence>
<dbReference type="CDD" id="cd04301">
    <property type="entry name" value="NAT_SF"/>
    <property type="match status" value="1"/>
</dbReference>
<name>A0A2M7TGZ8_UNCKA</name>
<dbReference type="InterPro" id="IPR016181">
    <property type="entry name" value="Acyl_CoA_acyltransferase"/>
</dbReference>
<gene>
    <name evidence="2" type="ORF">COY32_05685</name>
</gene>
<proteinExistence type="predicted"/>
<dbReference type="Gene3D" id="3.40.630.30">
    <property type="match status" value="1"/>
</dbReference>
<evidence type="ECO:0000313" key="3">
    <source>
        <dbReference type="Proteomes" id="UP000228920"/>
    </source>
</evidence>
<comment type="caution">
    <text evidence="2">The sequence shown here is derived from an EMBL/GenBank/DDBJ whole genome shotgun (WGS) entry which is preliminary data.</text>
</comment>
<feature type="domain" description="N-acetyltransferase" evidence="1">
    <location>
        <begin position="1"/>
        <end position="153"/>
    </location>
</feature>